<name>A0ABT0BH22_9SPHN</name>
<dbReference type="Proteomes" id="UP001162881">
    <property type="component" value="Unassembled WGS sequence"/>
</dbReference>
<feature type="domain" description="HTH tetR-type" evidence="3">
    <location>
        <begin position="19"/>
        <end position="79"/>
    </location>
</feature>
<sequence length="198" mass="21938">MDKNLSALKQEAPTDARQVRSRKSLNSALLSLLLEKPFDELTIREITARAGTGYATFFRHFPTKEALLSDLAMEAIDGLLLRTLPVLTTKDSLPLTHELCGFVNLHRSVWTALLTGGASSIVRAEFVRQGRTRMAGFTTPFDWLPAELGLVHGISATIGVLTWWLKSGSQYTADQVAMLLHRMVIAPMTQETPDFRAN</sequence>
<dbReference type="InterPro" id="IPR009057">
    <property type="entry name" value="Homeodomain-like_sf"/>
</dbReference>
<evidence type="ECO:0000313" key="4">
    <source>
        <dbReference type="EMBL" id="MCJ2184386.1"/>
    </source>
</evidence>
<dbReference type="PANTHER" id="PTHR43479:SF11">
    <property type="entry name" value="ACREF_ENVCD OPERON REPRESSOR-RELATED"/>
    <property type="match status" value="1"/>
</dbReference>
<dbReference type="Pfam" id="PF00440">
    <property type="entry name" value="TetR_N"/>
    <property type="match status" value="1"/>
</dbReference>
<dbReference type="Gene3D" id="1.10.357.10">
    <property type="entry name" value="Tetracycline Repressor, domain 2"/>
    <property type="match status" value="1"/>
</dbReference>
<comment type="caution">
    <text evidence="4">The sequence shown here is derived from an EMBL/GenBank/DDBJ whole genome shotgun (WGS) entry which is preliminary data.</text>
</comment>
<dbReference type="EMBL" id="JALHLF010000097">
    <property type="protein sequence ID" value="MCJ2184386.1"/>
    <property type="molecule type" value="Genomic_DNA"/>
</dbReference>
<reference evidence="4" key="1">
    <citation type="submission" date="2022-03" db="EMBL/GenBank/DDBJ databases">
        <title>Identification of a novel bacterium isolated from mangrove sediments.</title>
        <authorList>
            <person name="Pan X."/>
        </authorList>
    </citation>
    <scope>NUCLEOTIDE SEQUENCE</scope>
    <source>
        <strain evidence="4">B1949</strain>
    </source>
</reference>
<organism evidence="4 5">
    <name type="scientific">Novosphingobium organovorum</name>
    <dbReference type="NCBI Taxonomy" id="2930092"/>
    <lineage>
        <taxon>Bacteria</taxon>
        <taxon>Pseudomonadati</taxon>
        <taxon>Pseudomonadota</taxon>
        <taxon>Alphaproteobacteria</taxon>
        <taxon>Sphingomonadales</taxon>
        <taxon>Sphingomonadaceae</taxon>
        <taxon>Novosphingobium</taxon>
    </lineage>
</organism>
<keyword evidence="1 2" id="KW-0238">DNA-binding</keyword>
<protein>
    <submittedName>
        <fullName evidence="4">TetR family transcriptional regulator</fullName>
    </submittedName>
</protein>
<dbReference type="InterPro" id="IPR050624">
    <property type="entry name" value="HTH-type_Tx_Regulator"/>
</dbReference>
<dbReference type="PANTHER" id="PTHR43479">
    <property type="entry name" value="ACREF/ENVCD OPERON REPRESSOR-RELATED"/>
    <property type="match status" value="1"/>
</dbReference>
<evidence type="ECO:0000259" key="3">
    <source>
        <dbReference type="PROSITE" id="PS50977"/>
    </source>
</evidence>
<evidence type="ECO:0000256" key="1">
    <source>
        <dbReference type="ARBA" id="ARBA00023125"/>
    </source>
</evidence>
<dbReference type="SUPFAM" id="SSF46689">
    <property type="entry name" value="Homeodomain-like"/>
    <property type="match status" value="1"/>
</dbReference>
<gene>
    <name evidence="4" type="ORF">MTR62_17060</name>
</gene>
<dbReference type="PROSITE" id="PS50977">
    <property type="entry name" value="HTH_TETR_2"/>
    <property type="match status" value="1"/>
</dbReference>
<evidence type="ECO:0000313" key="5">
    <source>
        <dbReference type="Proteomes" id="UP001162881"/>
    </source>
</evidence>
<accession>A0ABT0BH22</accession>
<dbReference type="RefSeq" id="WP_244023163.1">
    <property type="nucleotide sequence ID" value="NZ_JALHLF010000097.1"/>
</dbReference>
<keyword evidence="5" id="KW-1185">Reference proteome</keyword>
<proteinExistence type="predicted"/>
<feature type="DNA-binding region" description="H-T-H motif" evidence="2">
    <location>
        <begin position="42"/>
        <end position="61"/>
    </location>
</feature>
<dbReference type="InterPro" id="IPR001647">
    <property type="entry name" value="HTH_TetR"/>
</dbReference>
<evidence type="ECO:0000256" key="2">
    <source>
        <dbReference type="PROSITE-ProRule" id="PRU00335"/>
    </source>
</evidence>